<sequence>MLQSLNAELHSPLIDDYTGGRFREIPAQVLTAGSHCAKIPAMQPNPPCDSLLSWPLHGKVLATAGNSLSARCVAMMAEIRSPFLTGLHHKTPAGSQPGGRLFDGSRVAGHAGHTHVGDLTFLPAGVKLVASPPHLVAL</sequence>
<comment type="caution">
    <text evidence="1">The sequence shown here is derived from an EMBL/GenBank/DDBJ whole genome shotgun (WGS) entry which is preliminary data.</text>
</comment>
<evidence type="ECO:0000313" key="2">
    <source>
        <dbReference type="Proteomes" id="UP000238274"/>
    </source>
</evidence>
<accession>A0A2S4WA95</accession>
<name>A0A2S4WA95_9BASI</name>
<keyword evidence="2" id="KW-1185">Reference proteome</keyword>
<dbReference type="AlphaFoldDB" id="A0A2S4WA95"/>
<evidence type="ECO:0000313" key="1">
    <source>
        <dbReference type="EMBL" id="POW18696.1"/>
    </source>
</evidence>
<protein>
    <submittedName>
        <fullName evidence="1">Uncharacterized protein</fullName>
    </submittedName>
</protein>
<reference evidence="1 2" key="1">
    <citation type="submission" date="2017-12" db="EMBL/GenBank/DDBJ databases">
        <title>Gene loss provides genomic basis for host adaptation in cereal stripe rust fungi.</title>
        <authorList>
            <person name="Xia C."/>
        </authorList>
    </citation>
    <scope>NUCLEOTIDE SEQUENCE [LARGE SCALE GENOMIC DNA]</scope>
    <source>
        <strain evidence="1 2">93TX-2</strain>
    </source>
</reference>
<dbReference type="VEuPathDB" id="FungiDB:PSHT_05445"/>
<reference evidence="2" key="2">
    <citation type="journal article" date="2018" name="BMC Genomics">
        <title>Genomic insights into host adaptation between the wheat stripe rust pathogen (Puccinia striiformis f. sp. tritici) and the barley stripe rust pathogen (Puccinia striiformis f. sp. hordei).</title>
        <authorList>
            <person name="Xia C."/>
            <person name="Wang M."/>
            <person name="Yin C."/>
            <person name="Cornejo O.E."/>
            <person name="Hulbert S.H."/>
            <person name="Chen X."/>
        </authorList>
    </citation>
    <scope>NUCLEOTIDE SEQUENCE [LARGE SCALE GENOMIC DNA]</scope>
    <source>
        <strain evidence="2">93TX-2</strain>
    </source>
</reference>
<proteinExistence type="predicted"/>
<organism evidence="1 2">
    <name type="scientific">Puccinia striiformis</name>
    <dbReference type="NCBI Taxonomy" id="27350"/>
    <lineage>
        <taxon>Eukaryota</taxon>
        <taxon>Fungi</taxon>
        <taxon>Dikarya</taxon>
        <taxon>Basidiomycota</taxon>
        <taxon>Pucciniomycotina</taxon>
        <taxon>Pucciniomycetes</taxon>
        <taxon>Pucciniales</taxon>
        <taxon>Pucciniaceae</taxon>
        <taxon>Puccinia</taxon>
    </lineage>
</organism>
<dbReference type="EMBL" id="PKSM01000061">
    <property type="protein sequence ID" value="POW18696.1"/>
    <property type="molecule type" value="Genomic_DNA"/>
</dbReference>
<gene>
    <name evidence="1" type="ORF">PSHT_05445</name>
</gene>
<dbReference type="Proteomes" id="UP000238274">
    <property type="component" value="Unassembled WGS sequence"/>
</dbReference>
<reference evidence="2" key="3">
    <citation type="journal article" date="2018" name="Mol. Plant Microbe Interact.">
        <title>Genome sequence resources for the wheat stripe rust pathogen (Puccinia striiformis f. sp. tritici) and the barley stripe rust pathogen (Puccinia striiformis f. sp. hordei).</title>
        <authorList>
            <person name="Xia C."/>
            <person name="Wang M."/>
            <person name="Yin C."/>
            <person name="Cornejo O.E."/>
            <person name="Hulbert S.H."/>
            <person name="Chen X."/>
        </authorList>
    </citation>
    <scope>NUCLEOTIDE SEQUENCE [LARGE SCALE GENOMIC DNA]</scope>
    <source>
        <strain evidence="2">93TX-2</strain>
    </source>
</reference>